<accession>A0A4D4J7N0</accession>
<dbReference type="InterPro" id="IPR051319">
    <property type="entry name" value="Oligoribo/pAp-PDE_c-di-AMP_PDE"/>
</dbReference>
<reference evidence="5" key="1">
    <citation type="submission" date="2019-04" db="EMBL/GenBank/DDBJ databases">
        <title>Draft genome sequence of Pseudonocardiaceae bacterium SL3-2-4.</title>
        <authorList>
            <person name="Ningsih F."/>
            <person name="Yokota A."/>
            <person name="Sakai Y."/>
            <person name="Nanatani K."/>
            <person name="Yabe S."/>
            <person name="Oetari A."/>
            <person name="Sjamsuridzal W."/>
        </authorList>
    </citation>
    <scope>NUCLEOTIDE SEQUENCE [LARGE SCALE GENOMIC DNA]</scope>
    <source>
        <strain evidence="5">SL3-2-4</strain>
    </source>
</reference>
<dbReference type="PANTHER" id="PTHR47618">
    <property type="entry name" value="BIFUNCTIONAL OLIGORIBONUCLEASE AND PAP PHOSPHATASE NRNA"/>
    <property type="match status" value="1"/>
</dbReference>
<feature type="domain" description="DHHA1" evidence="3">
    <location>
        <begin position="281"/>
        <end position="363"/>
    </location>
</feature>
<feature type="region of interest" description="Disordered" evidence="1">
    <location>
        <begin position="1"/>
        <end position="39"/>
    </location>
</feature>
<name>A0A4D4J7N0_9PSEU</name>
<comment type="caution">
    <text evidence="4">The sequence shown here is derived from an EMBL/GenBank/DDBJ whole genome shotgun (WGS) entry which is preliminary data.</text>
</comment>
<dbReference type="SUPFAM" id="SSF64182">
    <property type="entry name" value="DHH phosphoesterases"/>
    <property type="match status" value="1"/>
</dbReference>
<evidence type="ECO:0000256" key="1">
    <source>
        <dbReference type="SAM" id="MobiDB-lite"/>
    </source>
</evidence>
<dbReference type="Gene3D" id="3.90.1640.10">
    <property type="entry name" value="inorganic pyrophosphatase (n-terminal core)"/>
    <property type="match status" value="1"/>
</dbReference>
<dbReference type="InterPro" id="IPR001667">
    <property type="entry name" value="DDH_dom"/>
</dbReference>
<dbReference type="PANTHER" id="PTHR47618:SF1">
    <property type="entry name" value="BIFUNCTIONAL OLIGORIBONUCLEASE AND PAP PHOSPHATASE NRNA"/>
    <property type="match status" value="1"/>
</dbReference>
<protein>
    <submittedName>
        <fullName evidence="4">Phosphoesterase</fullName>
    </submittedName>
</protein>
<dbReference type="InterPro" id="IPR038763">
    <property type="entry name" value="DHH_sf"/>
</dbReference>
<evidence type="ECO:0000313" key="4">
    <source>
        <dbReference type="EMBL" id="GDY30526.1"/>
    </source>
</evidence>
<dbReference type="OrthoDB" id="9803668at2"/>
<evidence type="ECO:0000259" key="2">
    <source>
        <dbReference type="Pfam" id="PF01368"/>
    </source>
</evidence>
<proteinExistence type="predicted"/>
<dbReference type="Pfam" id="PF02272">
    <property type="entry name" value="DHHA1"/>
    <property type="match status" value="1"/>
</dbReference>
<evidence type="ECO:0000259" key="3">
    <source>
        <dbReference type="Pfam" id="PF02272"/>
    </source>
</evidence>
<evidence type="ECO:0000313" key="5">
    <source>
        <dbReference type="Proteomes" id="UP000298860"/>
    </source>
</evidence>
<gene>
    <name evidence="4" type="ORF">GTS_21590</name>
</gene>
<dbReference type="Pfam" id="PF01368">
    <property type="entry name" value="DHH"/>
    <property type="match status" value="1"/>
</dbReference>
<dbReference type="InterPro" id="IPR003156">
    <property type="entry name" value="DHHA1_dom"/>
</dbReference>
<dbReference type="Gene3D" id="3.10.310.30">
    <property type="match status" value="1"/>
</dbReference>
<dbReference type="AlphaFoldDB" id="A0A4D4J7N0"/>
<organism evidence="4 5">
    <name type="scientific">Gandjariella thermophila</name>
    <dbReference type="NCBI Taxonomy" id="1931992"/>
    <lineage>
        <taxon>Bacteria</taxon>
        <taxon>Bacillati</taxon>
        <taxon>Actinomycetota</taxon>
        <taxon>Actinomycetes</taxon>
        <taxon>Pseudonocardiales</taxon>
        <taxon>Pseudonocardiaceae</taxon>
        <taxon>Gandjariella</taxon>
    </lineage>
</organism>
<dbReference type="Proteomes" id="UP000298860">
    <property type="component" value="Unassembled WGS sequence"/>
</dbReference>
<sequence>MPGTEPPADARSPVPAVSDPADARVPEAAVDAAEPRRAGGPLADAVRRAAATLAAAPEVTLLAHVNPDADALGSALALGLALHRRGVRVRVSFGDPGDAPEALRALDVAGLLVPAAAVPEAPPVLVALDTGSVDRLGSLGDRVAATVAAGGEVIVVDHHASNTRYGTQHVVDEHVEATALLALRLVDALGVPLDAATARCLYAGLVTDTRAFRHAGPEAHRVAARLLSAGVDAAATVRPLMDTHPFGWLRMLSVVLARAELDPHAARGLGLVHAVVRAADADGLGSQEVDSVIDVVRSTAEAEVAAVLKEIGPERWSVSLRAVSRLDVRAAAEALGGGGHRLAAGFTAEGTAADVLAALRTALDHAPLL</sequence>
<dbReference type="EMBL" id="BJFL01000008">
    <property type="protein sequence ID" value="GDY30526.1"/>
    <property type="molecule type" value="Genomic_DNA"/>
</dbReference>
<keyword evidence="5" id="KW-1185">Reference proteome</keyword>
<dbReference type="GO" id="GO:0003676">
    <property type="term" value="F:nucleic acid binding"/>
    <property type="evidence" value="ECO:0007669"/>
    <property type="project" value="InterPro"/>
</dbReference>
<feature type="domain" description="DDH" evidence="2">
    <location>
        <begin position="59"/>
        <end position="204"/>
    </location>
</feature>